<proteinExistence type="predicted"/>
<reference evidence="7" key="1">
    <citation type="submission" date="2022-05" db="EMBL/GenBank/DDBJ databases">
        <title>An RpoN-dependent PEP-CTERM gene is involved in floc formation of an Aquincola tertiaricarbonis strain.</title>
        <authorList>
            <person name="Qiu D."/>
            <person name="Xia M."/>
        </authorList>
    </citation>
    <scope>NUCLEOTIDE SEQUENCE</scope>
    <source>
        <strain evidence="7">RN12</strain>
    </source>
</reference>
<keyword evidence="4 7" id="KW-0808">Transferase</keyword>
<accession>A0ABY4S500</accession>
<dbReference type="InterPro" id="IPR001173">
    <property type="entry name" value="Glyco_trans_2-like"/>
</dbReference>
<comment type="subcellular location">
    <subcellularLocation>
        <location evidence="1">Cell membrane</location>
    </subcellularLocation>
</comment>
<dbReference type="PANTHER" id="PTHR43646">
    <property type="entry name" value="GLYCOSYLTRANSFERASE"/>
    <property type="match status" value="1"/>
</dbReference>
<evidence type="ECO:0000256" key="5">
    <source>
        <dbReference type="ARBA" id="ARBA00023136"/>
    </source>
</evidence>
<dbReference type="PANTHER" id="PTHR43646:SF2">
    <property type="entry name" value="GLYCOSYLTRANSFERASE 2-LIKE DOMAIN-CONTAINING PROTEIN"/>
    <property type="match status" value="1"/>
</dbReference>
<keyword evidence="3 7" id="KW-0328">Glycosyltransferase</keyword>
<organism evidence="7 8">
    <name type="scientific">Aquincola tertiaricarbonis</name>
    <dbReference type="NCBI Taxonomy" id="391953"/>
    <lineage>
        <taxon>Bacteria</taxon>
        <taxon>Pseudomonadati</taxon>
        <taxon>Pseudomonadota</taxon>
        <taxon>Betaproteobacteria</taxon>
        <taxon>Burkholderiales</taxon>
        <taxon>Sphaerotilaceae</taxon>
        <taxon>Aquincola</taxon>
    </lineage>
</organism>
<keyword evidence="2" id="KW-1003">Cell membrane</keyword>
<evidence type="ECO:0000313" key="7">
    <source>
        <dbReference type="EMBL" id="URI06957.1"/>
    </source>
</evidence>
<evidence type="ECO:0000256" key="4">
    <source>
        <dbReference type="ARBA" id="ARBA00022679"/>
    </source>
</evidence>
<dbReference type="EC" id="2.4.-.-" evidence="7"/>
<dbReference type="RefSeq" id="WP_250195222.1">
    <property type="nucleotide sequence ID" value="NZ_CP097635.1"/>
</dbReference>
<keyword evidence="8" id="KW-1185">Reference proteome</keyword>
<feature type="domain" description="Glycosyltransferase 2-like" evidence="6">
    <location>
        <begin position="4"/>
        <end position="134"/>
    </location>
</feature>
<dbReference type="InterPro" id="IPR029044">
    <property type="entry name" value="Nucleotide-diphossugar_trans"/>
</dbReference>
<dbReference type="EMBL" id="CP097635">
    <property type="protein sequence ID" value="URI06957.1"/>
    <property type="molecule type" value="Genomic_DNA"/>
</dbReference>
<keyword evidence="5" id="KW-0472">Membrane</keyword>
<sequence length="225" mass="23400">MIGIAVPAHNEEAVLGRCLAALQRAARHPALAGESVLLLVVLDACTDGSAAIAEAGGARGLPLQARNVGLARQAGAQALLAAGARWLAFTDADSEVADDWLVAQLRHQQAGADAVCGCVTVADWSLHSAQVRGRYEAHYRAIDGHRHIHGANLGVCAEAYRRAGGFRPLACSEDVALVEDLQATGARIAWSVTPQVRTSARRQARARGGFADFLLSLDGGLASAA</sequence>
<dbReference type="GO" id="GO:0016757">
    <property type="term" value="F:glycosyltransferase activity"/>
    <property type="evidence" value="ECO:0007669"/>
    <property type="project" value="UniProtKB-KW"/>
</dbReference>
<evidence type="ECO:0000256" key="2">
    <source>
        <dbReference type="ARBA" id="ARBA00022475"/>
    </source>
</evidence>
<protein>
    <submittedName>
        <fullName evidence="7">Glycosyltransferase</fullName>
        <ecNumber evidence="7">2.4.-.-</ecNumber>
    </submittedName>
</protein>
<dbReference type="Pfam" id="PF00535">
    <property type="entry name" value="Glycos_transf_2"/>
    <property type="match status" value="1"/>
</dbReference>
<evidence type="ECO:0000256" key="1">
    <source>
        <dbReference type="ARBA" id="ARBA00004236"/>
    </source>
</evidence>
<dbReference type="Proteomes" id="UP001056201">
    <property type="component" value="Chromosome 1"/>
</dbReference>
<evidence type="ECO:0000256" key="3">
    <source>
        <dbReference type="ARBA" id="ARBA00022676"/>
    </source>
</evidence>
<evidence type="ECO:0000259" key="6">
    <source>
        <dbReference type="Pfam" id="PF00535"/>
    </source>
</evidence>
<evidence type="ECO:0000313" key="8">
    <source>
        <dbReference type="Proteomes" id="UP001056201"/>
    </source>
</evidence>
<dbReference type="SUPFAM" id="SSF53448">
    <property type="entry name" value="Nucleotide-diphospho-sugar transferases"/>
    <property type="match status" value="1"/>
</dbReference>
<name>A0ABY4S500_AQUTE</name>
<dbReference type="Gene3D" id="3.90.550.10">
    <property type="entry name" value="Spore Coat Polysaccharide Biosynthesis Protein SpsA, Chain A"/>
    <property type="match status" value="1"/>
</dbReference>
<gene>
    <name evidence="7" type="ORF">MW290_13785</name>
</gene>